<evidence type="ECO:0000313" key="2">
    <source>
        <dbReference type="EMBL" id="ERJ74600.1"/>
    </source>
</evidence>
<keyword evidence="3" id="KW-1185">Reference proteome</keyword>
<feature type="signal peptide" evidence="1">
    <location>
        <begin position="1"/>
        <end position="22"/>
    </location>
</feature>
<keyword evidence="1" id="KW-0732">Signal</keyword>
<dbReference type="PROSITE" id="PS51257">
    <property type="entry name" value="PROKAR_LIPOPROTEIN"/>
    <property type="match status" value="1"/>
</dbReference>
<comment type="caution">
    <text evidence="2">The sequence shown here is derived from an EMBL/GenBank/DDBJ whole genome shotgun (WGS) entry which is preliminary data.</text>
</comment>
<reference evidence="2 3" key="1">
    <citation type="submission" date="2013-06" db="EMBL/GenBank/DDBJ databases">
        <authorList>
            <person name="Weinstock G."/>
            <person name="Sodergren E."/>
            <person name="Lobos E.A."/>
            <person name="Fulton L."/>
            <person name="Fulton R."/>
            <person name="Courtney L."/>
            <person name="Fronick C."/>
            <person name="O'Laughlin M."/>
            <person name="Godfrey J."/>
            <person name="Wilson R.M."/>
            <person name="Miner T."/>
            <person name="Farmer C."/>
            <person name="Delehaunty K."/>
            <person name="Cordes M."/>
            <person name="Minx P."/>
            <person name="Tomlinson C."/>
            <person name="Chen J."/>
            <person name="Wollam A."/>
            <person name="Pepin K.H."/>
            <person name="Bhonagiri V."/>
            <person name="Zhang X."/>
            <person name="Warren W."/>
            <person name="Mitreva M."/>
            <person name="Mardis E.R."/>
            <person name="Wilson R.K."/>
        </authorList>
    </citation>
    <scope>NUCLEOTIDE SEQUENCE [LARGE SCALE GENOMIC DNA]</scope>
    <source>
        <strain evidence="2 3">ATCC 29426</strain>
    </source>
</reference>
<evidence type="ECO:0000313" key="3">
    <source>
        <dbReference type="Proteomes" id="UP000016660"/>
    </source>
</evidence>
<gene>
    <name evidence="2" type="ORF">HMPREF0653_02160</name>
</gene>
<dbReference type="Proteomes" id="UP000016660">
    <property type="component" value="Unassembled WGS sequence"/>
</dbReference>
<accession>A0ABN0NPY6</accession>
<evidence type="ECO:0008006" key="4">
    <source>
        <dbReference type="Google" id="ProtNLM"/>
    </source>
</evidence>
<dbReference type="EMBL" id="AWUY01000204">
    <property type="protein sequence ID" value="ERJ74600.1"/>
    <property type="molecule type" value="Genomic_DNA"/>
</dbReference>
<proteinExistence type="predicted"/>
<sequence length="134" mass="15493">MFMKINKVFLLLFASISLVSCHESLEDRAAKDCKEFTEKNCPTPLENNTRMDSMVYEPATHTIHYYHSFFNEADNKAVIDAHTATLRKTLLDAVKADMGTKIYKEAGFNFRYTYHSSKTPQQILLDFTFTKGEY</sequence>
<evidence type="ECO:0000256" key="1">
    <source>
        <dbReference type="SAM" id="SignalP"/>
    </source>
</evidence>
<organism evidence="2 3">
    <name type="scientific">Prevotella disiens JCM 6334 = ATCC 29426</name>
    <dbReference type="NCBI Taxonomy" id="1235811"/>
    <lineage>
        <taxon>Bacteria</taxon>
        <taxon>Pseudomonadati</taxon>
        <taxon>Bacteroidota</taxon>
        <taxon>Bacteroidia</taxon>
        <taxon>Bacteroidales</taxon>
        <taxon>Prevotellaceae</taxon>
        <taxon>Prevotella</taxon>
    </lineage>
</organism>
<protein>
    <recommendedName>
        <fullName evidence="4">Lipoprotein</fullName>
    </recommendedName>
</protein>
<name>A0ABN0NPY6_9BACT</name>
<feature type="chain" id="PRO_5045433691" description="Lipoprotein" evidence="1">
    <location>
        <begin position="23"/>
        <end position="134"/>
    </location>
</feature>